<dbReference type="EMBL" id="KK118922">
    <property type="protein sequence ID" value="KFM74207.1"/>
    <property type="molecule type" value="Genomic_DNA"/>
</dbReference>
<dbReference type="Proteomes" id="UP000054359">
    <property type="component" value="Unassembled WGS sequence"/>
</dbReference>
<evidence type="ECO:0000313" key="2">
    <source>
        <dbReference type="Proteomes" id="UP000054359"/>
    </source>
</evidence>
<evidence type="ECO:0000313" key="1">
    <source>
        <dbReference type="EMBL" id="KFM74207.1"/>
    </source>
</evidence>
<organism evidence="1 2">
    <name type="scientific">Stegodyphus mimosarum</name>
    <name type="common">African social velvet spider</name>
    <dbReference type="NCBI Taxonomy" id="407821"/>
    <lineage>
        <taxon>Eukaryota</taxon>
        <taxon>Metazoa</taxon>
        <taxon>Ecdysozoa</taxon>
        <taxon>Arthropoda</taxon>
        <taxon>Chelicerata</taxon>
        <taxon>Arachnida</taxon>
        <taxon>Araneae</taxon>
        <taxon>Araneomorphae</taxon>
        <taxon>Entelegynae</taxon>
        <taxon>Eresoidea</taxon>
        <taxon>Eresidae</taxon>
        <taxon>Stegodyphus</taxon>
    </lineage>
</organism>
<accession>A0A087UA18</accession>
<protein>
    <submittedName>
        <fullName evidence="1">Uncharacterized protein</fullName>
    </submittedName>
</protein>
<keyword evidence="2" id="KW-1185">Reference proteome</keyword>
<name>A0A087UA18_STEMI</name>
<sequence>GNTCSISCFKNKLNTTNLLKMTIFLTKVIRISENGNYLFRRSTLSI</sequence>
<feature type="non-terminal residue" evidence="1">
    <location>
        <position position="1"/>
    </location>
</feature>
<reference evidence="1 2" key="1">
    <citation type="submission" date="2013-11" db="EMBL/GenBank/DDBJ databases">
        <title>Genome sequencing of Stegodyphus mimosarum.</title>
        <authorList>
            <person name="Bechsgaard J."/>
        </authorList>
    </citation>
    <scope>NUCLEOTIDE SEQUENCE [LARGE SCALE GENOMIC DNA]</scope>
</reference>
<gene>
    <name evidence="1" type="ORF">X975_14362</name>
</gene>
<dbReference type="AlphaFoldDB" id="A0A087UA18"/>
<proteinExistence type="predicted"/>
<feature type="non-terminal residue" evidence="1">
    <location>
        <position position="46"/>
    </location>
</feature>